<dbReference type="InterPro" id="IPR006379">
    <property type="entry name" value="HAD-SF_hydro_IIB"/>
</dbReference>
<keyword evidence="1" id="KW-0378">Hydrolase</keyword>
<dbReference type="SUPFAM" id="SSF56784">
    <property type="entry name" value="HAD-like"/>
    <property type="match status" value="1"/>
</dbReference>
<keyword evidence="2" id="KW-1185">Reference proteome</keyword>
<protein>
    <submittedName>
        <fullName evidence="1">HAD family hydrolase</fullName>
        <ecNumber evidence="1">3.1.3.-</ecNumber>
    </submittedName>
</protein>
<accession>A0ABV1I2K1</accession>
<dbReference type="PANTHER" id="PTHR10000:SF8">
    <property type="entry name" value="HAD SUPERFAMILY HYDROLASE-LIKE, TYPE 3"/>
    <property type="match status" value="1"/>
</dbReference>
<dbReference type="Pfam" id="PF08282">
    <property type="entry name" value="Hydrolase_3"/>
    <property type="match status" value="1"/>
</dbReference>
<reference evidence="1 2" key="1">
    <citation type="submission" date="2024-03" db="EMBL/GenBank/DDBJ databases">
        <title>Human intestinal bacterial collection.</title>
        <authorList>
            <person name="Pauvert C."/>
            <person name="Hitch T.C.A."/>
            <person name="Clavel T."/>
        </authorList>
    </citation>
    <scope>NUCLEOTIDE SEQUENCE [LARGE SCALE GENOMIC DNA]</scope>
    <source>
        <strain evidence="1 2">CLA-AA-H78B</strain>
    </source>
</reference>
<dbReference type="InterPro" id="IPR036412">
    <property type="entry name" value="HAD-like_sf"/>
</dbReference>
<dbReference type="Proteomes" id="UP001470288">
    <property type="component" value="Unassembled WGS sequence"/>
</dbReference>
<evidence type="ECO:0000313" key="1">
    <source>
        <dbReference type="EMBL" id="MEQ2579176.1"/>
    </source>
</evidence>
<organism evidence="1 2">
    <name type="scientific">Hominiventricola aquisgranensis</name>
    <dbReference type="NCBI Taxonomy" id="3133164"/>
    <lineage>
        <taxon>Bacteria</taxon>
        <taxon>Bacillati</taxon>
        <taxon>Bacillota</taxon>
        <taxon>Clostridia</taxon>
        <taxon>Lachnospirales</taxon>
        <taxon>Lachnospiraceae</taxon>
        <taxon>Hominiventricola</taxon>
    </lineage>
</organism>
<comment type="caution">
    <text evidence="1">The sequence shown here is derived from an EMBL/GenBank/DDBJ whole genome shotgun (WGS) entry which is preliminary data.</text>
</comment>
<dbReference type="RefSeq" id="WP_349144578.1">
    <property type="nucleotide sequence ID" value="NZ_JBBMFC010000016.1"/>
</dbReference>
<dbReference type="NCBIfam" id="TIGR00099">
    <property type="entry name" value="Cof-subfamily"/>
    <property type="match status" value="1"/>
</dbReference>
<proteinExistence type="predicted"/>
<name>A0ABV1I2K1_9FIRM</name>
<dbReference type="Gene3D" id="3.40.50.1000">
    <property type="entry name" value="HAD superfamily/HAD-like"/>
    <property type="match status" value="1"/>
</dbReference>
<dbReference type="NCBIfam" id="TIGR01484">
    <property type="entry name" value="HAD-SF-IIB"/>
    <property type="match status" value="1"/>
</dbReference>
<dbReference type="EMBL" id="JBBMFC010000016">
    <property type="protein sequence ID" value="MEQ2579176.1"/>
    <property type="molecule type" value="Genomic_DNA"/>
</dbReference>
<sequence>MIKLIVSDIDGTLVPEGNTDLNPEYLEVIKKLTEKGIAFVAASGRHASSIHAVFQPVSERIYYVSDNGACIEKNGKEERALYLPAKELRELLYEARKMEGCYVMFSAVDGFYTDAKDETFSEGVLGGYKGNKSVVEDLEAYADKSIKMAIYCPDGAIDIYKEVNKRWGDRFSVNISGDRWVDINLQEATKGKAVAWIQQQTGASPEETVVFGDNFNDMSMLKQAHYSFASELSHPDVKAAAHYQVASWKVDGVLAVLKRILENEEAFLEDPEGTGSDTSEVNHAE</sequence>
<dbReference type="InterPro" id="IPR023214">
    <property type="entry name" value="HAD_sf"/>
</dbReference>
<dbReference type="PANTHER" id="PTHR10000">
    <property type="entry name" value="PHOSPHOSERINE PHOSPHATASE"/>
    <property type="match status" value="1"/>
</dbReference>
<dbReference type="SFLD" id="SFLDG01140">
    <property type="entry name" value="C2.B:_Phosphomannomutase_and_P"/>
    <property type="match status" value="1"/>
</dbReference>
<dbReference type="EC" id="3.1.3.-" evidence="1"/>
<dbReference type="InterPro" id="IPR000150">
    <property type="entry name" value="Cof"/>
</dbReference>
<dbReference type="Gene3D" id="3.30.1240.10">
    <property type="match status" value="1"/>
</dbReference>
<gene>
    <name evidence="1" type="ORF">WMO62_10115</name>
</gene>
<evidence type="ECO:0000313" key="2">
    <source>
        <dbReference type="Proteomes" id="UP001470288"/>
    </source>
</evidence>
<dbReference type="GO" id="GO:0016787">
    <property type="term" value="F:hydrolase activity"/>
    <property type="evidence" value="ECO:0007669"/>
    <property type="project" value="UniProtKB-KW"/>
</dbReference>
<dbReference type="SFLD" id="SFLDS00003">
    <property type="entry name" value="Haloacid_Dehalogenase"/>
    <property type="match status" value="1"/>
</dbReference>